<comment type="caution">
    <text evidence="1">The sequence shown here is derived from an EMBL/GenBank/DDBJ whole genome shotgun (WGS) entry which is preliminary data.</text>
</comment>
<organism evidence="1 2">
    <name type="scientific">Streptomyces filamentosus</name>
    <name type="common">Streptomyces roseosporus</name>
    <dbReference type="NCBI Taxonomy" id="67294"/>
    <lineage>
        <taxon>Bacteria</taxon>
        <taxon>Bacillati</taxon>
        <taxon>Actinomycetota</taxon>
        <taxon>Actinomycetes</taxon>
        <taxon>Kitasatosporales</taxon>
        <taxon>Streptomycetaceae</taxon>
        <taxon>Streptomyces</taxon>
    </lineage>
</organism>
<dbReference type="EMBL" id="BNBE01000001">
    <property type="protein sequence ID" value="GHF81621.1"/>
    <property type="molecule type" value="Genomic_DNA"/>
</dbReference>
<gene>
    <name evidence="1" type="ORF">GCM10017667_06710</name>
</gene>
<evidence type="ECO:0000313" key="2">
    <source>
        <dbReference type="Proteomes" id="UP000632849"/>
    </source>
</evidence>
<evidence type="ECO:0008006" key="3">
    <source>
        <dbReference type="Google" id="ProtNLM"/>
    </source>
</evidence>
<keyword evidence="2" id="KW-1185">Reference proteome</keyword>
<reference evidence="1" key="2">
    <citation type="submission" date="2020-09" db="EMBL/GenBank/DDBJ databases">
        <authorList>
            <person name="Sun Q."/>
            <person name="Ohkuma M."/>
        </authorList>
    </citation>
    <scope>NUCLEOTIDE SEQUENCE</scope>
    <source>
        <strain evidence="1">JCM 4122</strain>
    </source>
</reference>
<dbReference type="Proteomes" id="UP000632849">
    <property type="component" value="Unassembled WGS sequence"/>
</dbReference>
<dbReference type="RefSeq" id="WP_229915188.1">
    <property type="nucleotide sequence ID" value="NZ_BNBE01000001.1"/>
</dbReference>
<reference evidence="1" key="1">
    <citation type="journal article" date="2014" name="Int. J. Syst. Evol. Microbiol.">
        <title>Complete genome sequence of Corynebacterium casei LMG S-19264T (=DSM 44701T), isolated from a smear-ripened cheese.</title>
        <authorList>
            <consortium name="US DOE Joint Genome Institute (JGI-PGF)"/>
            <person name="Walter F."/>
            <person name="Albersmeier A."/>
            <person name="Kalinowski J."/>
            <person name="Ruckert C."/>
        </authorList>
    </citation>
    <scope>NUCLEOTIDE SEQUENCE</scope>
    <source>
        <strain evidence="1">JCM 4122</strain>
    </source>
</reference>
<evidence type="ECO:0000313" key="1">
    <source>
        <dbReference type="EMBL" id="GHF81621.1"/>
    </source>
</evidence>
<proteinExistence type="predicted"/>
<protein>
    <recommendedName>
        <fullName evidence="3">Helix-turn-helix domain-containing protein</fullName>
    </recommendedName>
</protein>
<dbReference type="AlphaFoldDB" id="A0A919BDN7"/>
<sequence length="152" mass="15969">MSEYVIVITPTGSDGEPDLTGPQTTVRVDTTDGPRIVELTVRAAGGSGLHNRTLPTVDFDLLVRAISPGTTAPPADSVASAPVSLAPLPAAAPAVPGEERPRPYRKMPDTDVVVRAYEELGGSVGAVAKRFGVPRHTAQAWVSRLRKQGHID</sequence>
<accession>A0A919BDN7</accession>
<dbReference type="Pfam" id="PF13384">
    <property type="entry name" value="HTH_23"/>
    <property type="match status" value="1"/>
</dbReference>
<name>A0A919BDN7_STRFL</name>